<protein>
    <submittedName>
        <fullName evidence="1">Uncharacterized protein</fullName>
    </submittedName>
</protein>
<name>A0ACB1A1J1_MELEN</name>
<gene>
    <name evidence="1" type="ORF">MENTE1834_LOCUS31653</name>
</gene>
<reference evidence="1" key="1">
    <citation type="submission" date="2023-11" db="EMBL/GenBank/DDBJ databases">
        <authorList>
            <person name="Poullet M."/>
        </authorList>
    </citation>
    <scope>NUCLEOTIDE SEQUENCE</scope>
    <source>
        <strain evidence="1">E1834</strain>
    </source>
</reference>
<comment type="caution">
    <text evidence="1">The sequence shown here is derived from an EMBL/GenBank/DDBJ whole genome shotgun (WGS) entry which is preliminary data.</text>
</comment>
<proteinExistence type="predicted"/>
<dbReference type="Proteomes" id="UP001497535">
    <property type="component" value="Unassembled WGS sequence"/>
</dbReference>
<keyword evidence="2" id="KW-1185">Reference proteome</keyword>
<accession>A0ACB1A1J1</accession>
<organism evidence="1 2">
    <name type="scientific">Meloidogyne enterolobii</name>
    <name type="common">Root-knot nematode worm</name>
    <name type="synonym">Meloidogyne mayaguensis</name>
    <dbReference type="NCBI Taxonomy" id="390850"/>
    <lineage>
        <taxon>Eukaryota</taxon>
        <taxon>Metazoa</taxon>
        <taxon>Ecdysozoa</taxon>
        <taxon>Nematoda</taxon>
        <taxon>Chromadorea</taxon>
        <taxon>Rhabditida</taxon>
        <taxon>Tylenchina</taxon>
        <taxon>Tylenchomorpha</taxon>
        <taxon>Tylenchoidea</taxon>
        <taxon>Meloidogynidae</taxon>
        <taxon>Meloidogyninae</taxon>
        <taxon>Meloidogyne</taxon>
    </lineage>
</organism>
<dbReference type="EMBL" id="CAVMJV010000053">
    <property type="protein sequence ID" value="CAK5084263.1"/>
    <property type="molecule type" value="Genomic_DNA"/>
</dbReference>
<evidence type="ECO:0000313" key="1">
    <source>
        <dbReference type="EMBL" id="CAK5084263.1"/>
    </source>
</evidence>
<sequence length="248" mass="28148">MNGENNGGGEGMDEEDEQQHEQPEVLFLEDEYEQKCESEGLFLEEDGENLTSSLNDEVLEEENNEGEDEQSLIVDNSIERIEAHKKDVFCLSLSKNERWVATGSEDDTAAVWDTSQKPLRQHLHIVGKHVDSVHCLAWNCSSDLLASGDMSGRIVCTLVKDSNETEPSTLIIEDCQSTSEQQQQQMSDNQEEEEHENSFEHIRWLLWHPSANGILFAGSGDGSIWMWLVILNEANCLNVQQFKFMKKV</sequence>
<evidence type="ECO:0000313" key="2">
    <source>
        <dbReference type="Proteomes" id="UP001497535"/>
    </source>
</evidence>